<feature type="domain" description="GIY-YIG" evidence="2">
    <location>
        <begin position="17"/>
        <end position="94"/>
    </location>
</feature>
<comment type="caution">
    <text evidence="3">The sequence shown here is derived from an EMBL/GenBank/DDBJ whole genome shotgun (WGS) entry which is preliminary data.</text>
</comment>
<dbReference type="InterPro" id="IPR000305">
    <property type="entry name" value="GIY-YIG_endonuc"/>
</dbReference>
<dbReference type="CDD" id="cd10449">
    <property type="entry name" value="GIY-YIG_SLX1_like"/>
    <property type="match status" value="1"/>
</dbReference>
<reference evidence="3 4" key="1">
    <citation type="journal article" date="2015" name="Nature">
        <title>rRNA introns, odd ribosomes, and small enigmatic genomes across a large radiation of phyla.</title>
        <authorList>
            <person name="Brown C.T."/>
            <person name="Hug L.A."/>
            <person name="Thomas B.C."/>
            <person name="Sharon I."/>
            <person name="Castelle C.J."/>
            <person name="Singh A."/>
            <person name="Wilkins M.J."/>
            <person name="Williams K.H."/>
            <person name="Banfield J.F."/>
        </authorList>
    </citation>
    <scope>NUCLEOTIDE SEQUENCE [LARGE SCALE GENOMIC DNA]</scope>
</reference>
<dbReference type="InterPro" id="IPR035901">
    <property type="entry name" value="GIY-YIG_endonuc_sf"/>
</dbReference>
<name>A0A0G0X4U5_9BACT</name>
<dbReference type="SUPFAM" id="SSF82771">
    <property type="entry name" value="GIY-YIG endonuclease"/>
    <property type="match status" value="1"/>
</dbReference>
<dbReference type="InterPro" id="IPR050190">
    <property type="entry name" value="UPF0213_domain"/>
</dbReference>
<accession>A0A0G0X4U5</accession>
<evidence type="ECO:0000259" key="2">
    <source>
        <dbReference type="PROSITE" id="PS50164"/>
    </source>
</evidence>
<evidence type="ECO:0000256" key="1">
    <source>
        <dbReference type="ARBA" id="ARBA00007435"/>
    </source>
</evidence>
<dbReference type="AlphaFoldDB" id="A0A0G0X4U5"/>
<dbReference type="Gene3D" id="3.40.1440.10">
    <property type="entry name" value="GIY-YIG endonuclease"/>
    <property type="match status" value="1"/>
</dbReference>
<gene>
    <name evidence="3" type="ORF">UU42_C0008G0011</name>
</gene>
<evidence type="ECO:0000313" key="4">
    <source>
        <dbReference type="Proteomes" id="UP000034676"/>
    </source>
</evidence>
<dbReference type="PROSITE" id="PS50164">
    <property type="entry name" value="GIY_YIG"/>
    <property type="match status" value="1"/>
</dbReference>
<protein>
    <submittedName>
        <fullName evidence="3">GIY-YIG domain protein</fullName>
    </submittedName>
</protein>
<dbReference type="EMBL" id="LCAO01000008">
    <property type="protein sequence ID" value="KKR91675.1"/>
    <property type="molecule type" value="Genomic_DNA"/>
</dbReference>
<dbReference type="PANTHER" id="PTHR34477:SF1">
    <property type="entry name" value="UPF0213 PROTEIN YHBQ"/>
    <property type="match status" value="1"/>
</dbReference>
<comment type="similarity">
    <text evidence="1">Belongs to the UPF0213 family.</text>
</comment>
<proteinExistence type="inferred from homology"/>
<evidence type="ECO:0000313" key="3">
    <source>
        <dbReference type="EMBL" id="KKR91675.1"/>
    </source>
</evidence>
<organism evidence="3 4">
    <name type="scientific">Candidatus Woesebacteria bacterium GW2011_GWA1_41_13b</name>
    <dbReference type="NCBI Taxonomy" id="1618555"/>
    <lineage>
        <taxon>Bacteria</taxon>
        <taxon>Candidatus Woeseibacteriota</taxon>
    </lineage>
</organism>
<dbReference type="Pfam" id="PF01541">
    <property type="entry name" value="GIY-YIG"/>
    <property type="match status" value="1"/>
</dbReference>
<dbReference type="Proteomes" id="UP000034676">
    <property type="component" value="Unassembled WGS sequence"/>
</dbReference>
<dbReference type="PANTHER" id="PTHR34477">
    <property type="entry name" value="UPF0213 PROTEIN YHBQ"/>
    <property type="match status" value="1"/>
</dbReference>
<sequence>MTILSEARPKGGPLLIKMFTVYVLQSLKDFKTYVGSTDNFERRFEQHNSGRSKSTKNRSPFKLLFKEEFQNSAEAKKREIWWKSGAGRRKLKEYFEQLQK</sequence>